<dbReference type="RefSeq" id="WP_005742762.1">
    <property type="nucleotide sequence ID" value="NZ_LGLK01000057.1"/>
</dbReference>
<proteinExistence type="predicted"/>
<keyword evidence="2" id="KW-1185">Reference proteome</keyword>
<gene>
    <name evidence="1" type="ORF">AC499_0748</name>
</gene>
<evidence type="ECO:0000313" key="1">
    <source>
        <dbReference type="EMBL" id="KPC17546.1"/>
    </source>
</evidence>
<dbReference type="Proteomes" id="UP000037943">
    <property type="component" value="Unassembled WGS sequence"/>
</dbReference>
<comment type="caution">
    <text evidence="1">The sequence shown here is derived from an EMBL/GenBank/DDBJ whole genome shotgun (WGS) entry which is preliminary data.</text>
</comment>
<sequence>MTTPSILAQQLEIAQAALQHIYEDTDDTDTRHAAEHAIVRIKRLEVEPLPAEAQE</sequence>
<accession>A0ABR5KS56</accession>
<protein>
    <submittedName>
        <fullName evidence="1">Uncharacterized protein</fullName>
    </submittedName>
</protein>
<dbReference type="EMBL" id="LGLK01000057">
    <property type="protein sequence ID" value="KPC17546.1"/>
    <property type="molecule type" value="Genomic_DNA"/>
</dbReference>
<evidence type="ECO:0000313" key="2">
    <source>
        <dbReference type="Proteomes" id="UP000037943"/>
    </source>
</evidence>
<name>A0ABR5KS56_PSEAV</name>
<reference evidence="1 2" key="1">
    <citation type="submission" date="2015-10" db="EMBL/GenBank/DDBJ databases">
        <title>Comparative genomics and high-throughput reverse genetic screens identify a new phytobacterial MAMP and an Arabidopsis receptor required for immune elicitation.</title>
        <authorList>
            <person name="Mott G.A."/>
            <person name="Thakur S."/>
            <person name="Wang P.W."/>
            <person name="Desveaux D."/>
            <person name="Guttman D.S."/>
        </authorList>
    </citation>
    <scope>NUCLEOTIDE SEQUENCE [LARGE SCALE GENOMIC DNA]</scope>
    <source>
        <strain evidence="1 2">107</strain>
    </source>
</reference>
<organism evidence="1 2">
    <name type="scientific">Pseudomonas amygdali pv. lachrymans</name>
    <name type="common">Pseudomonas syringae pv. lachrymans</name>
    <dbReference type="NCBI Taxonomy" id="53707"/>
    <lineage>
        <taxon>Bacteria</taxon>
        <taxon>Pseudomonadati</taxon>
        <taxon>Pseudomonadota</taxon>
        <taxon>Gammaproteobacteria</taxon>
        <taxon>Pseudomonadales</taxon>
        <taxon>Pseudomonadaceae</taxon>
        <taxon>Pseudomonas</taxon>
        <taxon>Pseudomonas amygdali</taxon>
    </lineage>
</organism>